<comment type="similarity">
    <text evidence="9">Belongs to the aspartokinase family.</text>
</comment>
<dbReference type="PIRSF" id="PIRSF000726">
    <property type="entry name" value="Asp_kin"/>
    <property type="match status" value="1"/>
</dbReference>
<dbReference type="GO" id="GO:0005524">
    <property type="term" value="F:ATP binding"/>
    <property type="evidence" value="ECO:0007669"/>
    <property type="project" value="UniProtKB-KW"/>
</dbReference>
<evidence type="ECO:0000313" key="12">
    <source>
        <dbReference type="EMBL" id="KGE73483.1"/>
    </source>
</evidence>
<dbReference type="InterPro" id="IPR042199">
    <property type="entry name" value="AsparK_Bifunc_asparK/hSer_DH"/>
</dbReference>
<dbReference type="PROSITE" id="PS51671">
    <property type="entry name" value="ACT"/>
    <property type="match status" value="2"/>
</dbReference>
<sequence>MKIMKFGGTSVKDAGRIRGMVDIVAQAADRYPVHIVCSAMKGITDDLIRIARMAEDGDGGYKQIIEEIWTRQLDAVDDLFEPDGLGDDAPRRYREGVMSQLQGLLKELREISHGVFLVRECSPRSLDLVMSFGERMNNSLIAAYMNSIGIPAFFVDARQLVKTDTSYGRGEVNFAKTNDNIRRFFNQHEDDGIGVITGFVASTDKGITTTLGRNGSDYSASIFGAALGASDIEIWTDVDGVLEADPRVVPEAAVIDDLGIDEAMEMSYFGAEVLHPYTMLPAVETGIPIWIKNTMNPSVRGTRIGGDAPQREASITGIASIPRVAMINVVGGGMVGARGIASKIFLALARSEVNIIMISQASSEHSICVVLREDEAETAETCLRQDLAHELRIRQLQTIQVIRGLEVVSIIGSGMRGRPGVSGRLFQSLGRKGINVQAIAQGSSEMNISFVISSKDHNPALQSIHQAFFQSGIN</sequence>
<dbReference type="AlphaFoldDB" id="A0A098R1D0"/>
<dbReference type="UniPathway" id="UPA00051">
    <property type="reaction ID" value="UER00462"/>
</dbReference>
<dbReference type="SUPFAM" id="SSF55021">
    <property type="entry name" value="ACT-like"/>
    <property type="match status" value="2"/>
</dbReference>
<keyword evidence="10" id="KW-0028">Amino-acid biosynthesis</keyword>
<keyword evidence="5 8" id="KW-0067">ATP-binding</keyword>
<dbReference type="InterPro" id="IPR005260">
    <property type="entry name" value="Asp_kin_monofn"/>
</dbReference>
<feature type="domain" description="ACT" evidence="11">
    <location>
        <begin position="410"/>
        <end position="474"/>
    </location>
</feature>
<evidence type="ECO:0000256" key="10">
    <source>
        <dbReference type="RuleBase" id="RU004249"/>
    </source>
</evidence>
<dbReference type="EC" id="2.7.2.4" evidence="9"/>
<dbReference type="InterPro" id="IPR011147">
    <property type="entry name" value="Bifunc_Aspkin/hSer_DH"/>
</dbReference>
<evidence type="ECO:0000256" key="8">
    <source>
        <dbReference type="PIRSR" id="PIRSR000726-1"/>
    </source>
</evidence>
<dbReference type="RefSeq" id="WP_037545838.1">
    <property type="nucleotide sequence ID" value="NZ_JNUP01000024.1"/>
</dbReference>
<comment type="pathway">
    <text evidence="10">Amino-acid biosynthesis; L-methionine biosynthesis via de novo pathway; L-homoserine from L-aspartate: step 1/3.</text>
</comment>
<dbReference type="CDD" id="cd04892">
    <property type="entry name" value="ACT_AK-like_2"/>
    <property type="match status" value="1"/>
</dbReference>
<dbReference type="InterPro" id="IPR002912">
    <property type="entry name" value="ACT_dom"/>
</dbReference>
<feature type="binding site" evidence="8">
    <location>
        <begin position="236"/>
        <end position="237"/>
    </location>
    <ligand>
        <name>ATP</name>
        <dbReference type="ChEBI" id="CHEBI:30616"/>
    </ligand>
</feature>
<reference evidence="12 13" key="1">
    <citation type="submission" date="2014-05" db="EMBL/GenBank/DDBJ databases">
        <title>De novo Genome Sequence of Spirocheata sp.</title>
        <authorList>
            <person name="Shivani Y."/>
            <person name="Subhash Y."/>
            <person name="Tushar L."/>
            <person name="Sasikala C."/>
            <person name="Ramana C.V."/>
        </authorList>
    </citation>
    <scope>NUCLEOTIDE SEQUENCE [LARGE SCALE GENOMIC DNA]</scope>
    <source>
        <strain evidence="12 13">JC230</strain>
    </source>
</reference>
<dbReference type="PANTHER" id="PTHR43070:SF3">
    <property type="entry name" value="HOMOSERINE DEHYDROGENASE"/>
    <property type="match status" value="1"/>
</dbReference>
<keyword evidence="4 9" id="KW-0418">Kinase</keyword>
<protein>
    <recommendedName>
        <fullName evidence="9">Aspartokinase</fullName>
        <ecNumber evidence="9">2.7.2.4</ecNumber>
    </recommendedName>
</protein>
<dbReference type="InterPro" id="IPR001048">
    <property type="entry name" value="Asp/Glu/Uridylate_kinase"/>
</dbReference>
<dbReference type="CDD" id="cd04921">
    <property type="entry name" value="ACT_AKi-HSDH-ThrA-like_1"/>
    <property type="match status" value="1"/>
</dbReference>
<keyword evidence="13" id="KW-1185">Reference proteome</keyword>
<dbReference type="Gene3D" id="1.20.120.1320">
    <property type="entry name" value="Aspartokinase, catalytic domain"/>
    <property type="match status" value="1"/>
</dbReference>
<proteinExistence type="inferred from homology"/>
<evidence type="ECO:0000259" key="11">
    <source>
        <dbReference type="PROSITE" id="PS51671"/>
    </source>
</evidence>
<dbReference type="GO" id="GO:0004072">
    <property type="term" value="F:aspartate kinase activity"/>
    <property type="evidence" value="ECO:0007669"/>
    <property type="project" value="UniProtKB-EC"/>
</dbReference>
<evidence type="ECO:0000256" key="7">
    <source>
        <dbReference type="ARBA" id="ARBA00047872"/>
    </source>
</evidence>
<dbReference type="FunFam" id="3.30.2130.10:FF:000001">
    <property type="entry name" value="Bifunctional aspartokinase/homoserine dehydrogenase"/>
    <property type="match status" value="1"/>
</dbReference>
<dbReference type="SUPFAM" id="SSF53633">
    <property type="entry name" value="Carbamate kinase-like"/>
    <property type="match status" value="1"/>
</dbReference>
<evidence type="ECO:0000256" key="9">
    <source>
        <dbReference type="RuleBase" id="RU003448"/>
    </source>
</evidence>
<dbReference type="GO" id="GO:0009089">
    <property type="term" value="P:lysine biosynthetic process via diaminopimelate"/>
    <property type="evidence" value="ECO:0007669"/>
    <property type="project" value="UniProtKB-UniPathway"/>
</dbReference>
<dbReference type="PROSITE" id="PS00324">
    <property type="entry name" value="ASPARTOKINASE"/>
    <property type="match status" value="1"/>
</dbReference>
<evidence type="ECO:0000256" key="3">
    <source>
        <dbReference type="ARBA" id="ARBA00022741"/>
    </source>
</evidence>
<keyword evidence="2 9" id="KW-0808">Transferase</keyword>
<feature type="binding site" evidence="8">
    <location>
        <position position="134"/>
    </location>
    <ligand>
        <name>substrate</name>
    </ligand>
</feature>
<dbReference type="InterPro" id="IPR054352">
    <property type="entry name" value="ACT_Aspartokinase"/>
</dbReference>
<dbReference type="Gene3D" id="3.40.1160.10">
    <property type="entry name" value="Acetylglutamate kinase-like"/>
    <property type="match status" value="1"/>
</dbReference>
<dbReference type="OrthoDB" id="9799110at2"/>
<dbReference type="InterPro" id="IPR001341">
    <property type="entry name" value="Asp_kinase"/>
</dbReference>
<dbReference type="PANTHER" id="PTHR43070">
    <property type="match status" value="1"/>
</dbReference>
<gene>
    <name evidence="12" type="ORF">DC28_03255</name>
</gene>
<dbReference type="EMBL" id="JNUP01000024">
    <property type="protein sequence ID" value="KGE73483.1"/>
    <property type="molecule type" value="Genomic_DNA"/>
</dbReference>
<keyword evidence="6" id="KW-0521">NADP</keyword>
<dbReference type="Pfam" id="PF22468">
    <property type="entry name" value="ACT_9"/>
    <property type="match status" value="2"/>
</dbReference>
<feature type="binding site" evidence="8">
    <location>
        <position position="247"/>
    </location>
    <ligand>
        <name>ATP</name>
        <dbReference type="ChEBI" id="CHEBI:30616"/>
    </ligand>
</feature>
<comment type="pathway">
    <text evidence="10">Amino-acid biosynthesis; L-threonine biosynthesis; L-threonine from L-aspartate: step 1/5.</text>
</comment>
<accession>A0A098R1D0</accession>
<comment type="pathway">
    <text evidence="1 10">Amino-acid biosynthesis; L-lysine biosynthesis via DAP pathway; (S)-tetrahydrodipicolinate from L-aspartate: step 1/4.</text>
</comment>
<organism evidence="12 13">
    <name type="scientific">Spirochaeta lutea</name>
    <dbReference type="NCBI Taxonomy" id="1480694"/>
    <lineage>
        <taxon>Bacteria</taxon>
        <taxon>Pseudomonadati</taxon>
        <taxon>Spirochaetota</taxon>
        <taxon>Spirochaetia</taxon>
        <taxon>Spirochaetales</taxon>
        <taxon>Spirochaetaceae</taxon>
        <taxon>Spirochaeta</taxon>
    </lineage>
</organism>
<evidence type="ECO:0000256" key="2">
    <source>
        <dbReference type="ARBA" id="ARBA00022679"/>
    </source>
</evidence>
<keyword evidence="3 8" id="KW-0547">Nucleotide-binding</keyword>
<comment type="catalytic activity">
    <reaction evidence="7 9">
        <text>L-aspartate + ATP = 4-phospho-L-aspartate + ADP</text>
        <dbReference type="Rhea" id="RHEA:23776"/>
        <dbReference type="ChEBI" id="CHEBI:29991"/>
        <dbReference type="ChEBI" id="CHEBI:30616"/>
        <dbReference type="ChEBI" id="CHEBI:57535"/>
        <dbReference type="ChEBI" id="CHEBI:456216"/>
        <dbReference type="EC" id="2.7.2.4"/>
    </reaction>
</comment>
<dbReference type="InterPro" id="IPR036393">
    <property type="entry name" value="AceGlu_kinase-like_sf"/>
</dbReference>
<dbReference type="InterPro" id="IPR045865">
    <property type="entry name" value="ACT-like_dom_sf"/>
</dbReference>
<evidence type="ECO:0000313" key="13">
    <source>
        <dbReference type="Proteomes" id="UP000029692"/>
    </source>
</evidence>
<comment type="caution">
    <text evidence="12">The sequence shown here is derived from an EMBL/GenBank/DDBJ whole genome shotgun (WGS) entry which is preliminary data.</text>
</comment>
<dbReference type="STRING" id="1480694.DC28_03255"/>
<evidence type="ECO:0000256" key="5">
    <source>
        <dbReference type="ARBA" id="ARBA00022840"/>
    </source>
</evidence>
<dbReference type="Proteomes" id="UP000029692">
    <property type="component" value="Unassembled WGS sequence"/>
</dbReference>
<dbReference type="GO" id="GO:0004412">
    <property type="term" value="F:homoserine dehydrogenase activity"/>
    <property type="evidence" value="ECO:0007669"/>
    <property type="project" value="InterPro"/>
</dbReference>
<dbReference type="UniPathway" id="UPA00034">
    <property type="reaction ID" value="UER00015"/>
</dbReference>
<evidence type="ECO:0000256" key="6">
    <source>
        <dbReference type="ARBA" id="ARBA00022857"/>
    </source>
</evidence>
<dbReference type="GO" id="GO:0009088">
    <property type="term" value="P:threonine biosynthetic process"/>
    <property type="evidence" value="ECO:0007669"/>
    <property type="project" value="UniProtKB-UniPathway"/>
</dbReference>
<name>A0A098R1D0_9SPIO</name>
<dbReference type="Pfam" id="PF00696">
    <property type="entry name" value="AA_kinase"/>
    <property type="match status" value="1"/>
</dbReference>
<dbReference type="InterPro" id="IPR018042">
    <property type="entry name" value="Aspartate_kinase_CS"/>
</dbReference>
<dbReference type="Gene3D" id="3.30.70.260">
    <property type="match status" value="1"/>
</dbReference>
<dbReference type="UniPathway" id="UPA00050">
    <property type="reaction ID" value="UER00461"/>
</dbReference>
<evidence type="ECO:0000256" key="4">
    <source>
        <dbReference type="ARBA" id="ARBA00022777"/>
    </source>
</evidence>
<dbReference type="Gene3D" id="3.30.2130.10">
    <property type="entry name" value="VC0802-like"/>
    <property type="match status" value="1"/>
</dbReference>
<dbReference type="CDD" id="cd04243">
    <property type="entry name" value="AAK_AK-HSDH-like"/>
    <property type="match status" value="1"/>
</dbReference>
<feature type="domain" description="ACT" evidence="11">
    <location>
        <begin position="329"/>
        <end position="407"/>
    </location>
</feature>
<dbReference type="eggNOG" id="COG0527">
    <property type="taxonomic scope" value="Bacteria"/>
</dbReference>
<evidence type="ECO:0000256" key="1">
    <source>
        <dbReference type="ARBA" id="ARBA00004766"/>
    </source>
</evidence>
<dbReference type="NCBIfam" id="TIGR00657">
    <property type="entry name" value="asp_kinases"/>
    <property type="match status" value="1"/>
</dbReference>